<evidence type="ECO:0000256" key="8">
    <source>
        <dbReference type="SAM" id="Phobius"/>
    </source>
</evidence>
<dbReference type="Pfam" id="PF02080">
    <property type="entry name" value="TrkA_C"/>
    <property type="match status" value="1"/>
</dbReference>
<feature type="transmembrane region" description="Helical" evidence="8">
    <location>
        <begin position="12"/>
        <end position="29"/>
    </location>
</feature>
<evidence type="ECO:0000256" key="2">
    <source>
        <dbReference type="ARBA" id="ARBA00009854"/>
    </source>
</evidence>
<feature type="transmembrane region" description="Helical" evidence="8">
    <location>
        <begin position="446"/>
        <end position="468"/>
    </location>
</feature>
<dbReference type="EMBL" id="RKHK01000001">
    <property type="protein sequence ID" value="ROR72037.1"/>
    <property type="molecule type" value="Genomic_DNA"/>
</dbReference>
<dbReference type="InterPro" id="IPR006512">
    <property type="entry name" value="YidE_YbjL"/>
</dbReference>
<dbReference type="Proteomes" id="UP000280668">
    <property type="component" value="Unassembled WGS sequence"/>
</dbReference>
<proteinExistence type="inferred from homology"/>
<dbReference type="InterPro" id="IPR006037">
    <property type="entry name" value="RCK_C"/>
</dbReference>
<dbReference type="RefSeq" id="WP_245990748.1">
    <property type="nucleotide sequence ID" value="NZ_RKHK01000001.1"/>
</dbReference>
<accession>A0A3N2B9V7</accession>
<evidence type="ECO:0000256" key="4">
    <source>
        <dbReference type="ARBA" id="ARBA00022475"/>
    </source>
</evidence>
<organism evidence="10 11">
    <name type="scientific">Bogoriella caseilytica</name>
    <dbReference type="NCBI Taxonomy" id="56055"/>
    <lineage>
        <taxon>Bacteria</taxon>
        <taxon>Bacillati</taxon>
        <taxon>Actinomycetota</taxon>
        <taxon>Actinomycetes</taxon>
        <taxon>Micrococcales</taxon>
        <taxon>Bogoriellaceae</taxon>
        <taxon>Bogoriella</taxon>
    </lineage>
</organism>
<comment type="subcellular location">
    <subcellularLocation>
        <location evidence="1">Cell membrane</location>
        <topology evidence="1">Multi-pass membrane protein</topology>
    </subcellularLocation>
</comment>
<feature type="transmembrane region" description="Helical" evidence="8">
    <location>
        <begin position="416"/>
        <end position="434"/>
    </location>
</feature>
<feature type="transmembrane region" description="Helical" evidence="8">
    <location>
        <begin position="504"/>
        <end position="523"/>
    </location>
</feature>
<comment type="caution">
    <text evidence="10">The sequence shown here is derived from an EMBL/GenBank/DDBJ whole genome shotgun (WGS) entry which is preliminary data.</text>
</comment>
<evidence type="ECO:0000256" key="7">
    <source>
        <dbReference type="ARBA" id="ARBA00023136"/>
    </source>
</evidence>
<comment type="similarity">
    <text evidence="2">Belongs to the AAE transporter (TC 2.A.81) family.</text>
</comment>
<feature type="transmembrane region" description="Helical" evidence="8">
    <location>
        <begin position="375"/>
        <end position="395"/>
    </location>
</feature>
<keyword evidence="3" id="KW-0813">Transport</keyword>
<keyword evidence="5 8" id="KW-0812">Transmembrane</keyword>
<feature type="transmembrane region" description="Helical" evidence="8">
    <location>
        <begin position="351"/>
        <end position="369"/>
    </location>
</feature>
<sequence>MSPIVDLLASSPLLMIFLVVALGAAVGMIPFGPVRFGAAGALFVGLALGALDPRLGEDLALVQTLGLALFVYTVGLAAGAGFLRDLRRQYPLMILGLIVLVAVAGLAAGAGRLLGVDHLLTGGTYTGALTSTPALGAAQDAAGSDEPAVGYSLAYPVGVLVAILAVALVVRREWPAPRDPESAASEGLTAVTAEVERRTRMSEVPGYLEQSVRMSYLARESGVRVVGHDEALQPGDHIVVVGAERDVAAAVSHLGHEVPEHLAHDRRSVDHQRFVVSHQRVAGRTVDELDIPGRFHGVITRVRRGDLDLLAGGDLRLELGDRVLAVVPREQLERVTEFFGDSERKVSGVDAVTTGLGMSAGLAVGLIVLPLPGGVTFALGSAAGPLVIGMVLGALERTGPLVWGMPQAANLTIRQIGLLLFLAAVGLSSGQAFASQALTGTGLRVVILSALIIAVTSVAFLAGARLLGLSAPRSAGAFAGLVGQPAILSYASSRVVDERVESGYASMFALGIIVKIAVVQLLVG</sequence>
<keyword evidence="6 8" id="KW-1133">Transmembrane helix</keyword>
<dbReference type="PROSITE" id="PS51202">
    <property type="entry name" value="RCK_C"/>
    <property type="match status" value="1"/>
</dbReference>
<keyword evidence="4" id="KW-1003">Cell membrane</keyword>
<dbReference type="Gene3D" id="3.30.70.1450">
    <property type="entry name" value="Regulator of K+ conductance, C-terminal domain"/>
    <property type="match status" value="1"/>
</dbReference>
<dbReference type="NCBIfam" id="TIGR01625">
    <property type="entry name" value="YidE_YbjL_dupl"/>
    <property type="match status" value="2"/>
</dbReference>
<dbReference type="GO" id="GO:0005886">
    <property type="term" value="C:plasma membrane"/>
    <property type="evidence" value="ECO:0007669"/>
    <property type="project" value="UniProtKB-SubCell"/>
</dbReference>
<evidence type="ECO:0000259" key="9">
    <source>
        <dbReference type="PROSITE" id="PS51202"/>
    </source>
</evidence>
<evidence type="ECO:0000256" key="6">
    <source>
        <dbReference type="ARBA" id="ARBA00022989"/>
    </source>
</evidence>
<protein>
    <submittedName>
        <fullName evidence="10">Putative transport protein</fullName>
    </submittedName>
</protein>
<evidence type="ECO:0000256" key="1">
    <source>
        <dbReference type="ARBA" id="ARBA00004651"/>
    </source>
</evidence>
<dbReference type="InterPro" id="IPR036721">
    <property type="entry name" value="RCK_C_sf"/>
</dbReference>
<evidence type="ECO:0000256" key="3">
    <source>
        <dbReference type="ARBA" id="ARBA00022448"/>
    </source>
</evidence>
<keyword evidence="7 8" id="KW-0472">Membrane</keyword>
<feature type="transmembrane region" description="Helical" evidence="8">
    <location>
        <begin position="90"/>
        <end position="110"/>
    </location>
</feature>
<name>A0A3N2B9V7_9MICO</name>
<dbReference type="PANTHER" id="PTHR30445">
    <property type="entry name" value="K(+)_H(+) ANTIPORTER SUBUNIT KHTT"/>
    <property type="match status" value="1"/>
</dbReference>
<dbReference type="Pfam" id="PF06826">
    <property type="entry name" value="Asp-Al_Ex"/>
    <property type="match status" value="2"/>
</dbReference>
<evidence type="ECO:0000313" key="11">
    <source>
        <dbReference type="Proteomes" id="UP000280668"/>
    </source>
</evidence>
<feature type="domain" description="RCK C-terminal" evidence="9">
    <location>
        <begin position="257"/>
        <end position="341"/>
    </location>
</feature>
<dbReference type="PANTHER" id="PTHR30445:SF3">
    <property type="entry name" value="TRANSPORT PROTEIN YIDE-RELATED"/>
    <property type="match status" value="1"/>
</dbReference>
<evidence type="ECO:0000256" key="5">
    <source>
        <dbReference type="ARBA" id="ARBA00022692"/>
    </source>
</evidence>
<dbReference type="SUPFAM" id="SSF116726">
    <property type="entry name" value="TrkA C-terminal domain-like"/>
    <property type="match status" value="1"/>
</dbReference>
<gene>
    <name evidence="10" type="ORF">EDD31_0382</name>
</gene>
<dbReference type="GO" id="GO:0008324">
    <property type="term" value="F:monoatomic cation transmembrane transporter activity"/>
    <property type="evidence" value="ECO:0007669"/>
    <property type="project" value="InterPro"/>
</dbReference>
<feature type="transmembrane region" description="Helical" evidence="8">
    <location>
        <begin position="153"/>
        <end position="170"/>
    </location>
</feature>
<reference evidence="10 11" key="1">
    <citation type="submission" date="2018-11" db="EMBL/GenBank/DDBJ databases">
        <title>Sequencing the genomes of 1000 actinobacteria strains.</title>
        <authorList>
            <person name="Klenk H.-P."/>
        </authorList>
    </citation>
    <scope>NUCLEOTIDE SEQUENCE [LARGE SCALE GENOMIC DNA]</scope>
    <source>
        <strain evidence="10 11">DSM 11294</strain>
    </source>
</reference>
<evidence type="ECO:0000313" key="10">
    <source>
        <dbReference type="EMBL" id="ROR72037.1"/>
    </source>
</evidence>
<keyword evidence="11" id="KW-1185">Reference proteome</keyword>
<dbReference type="AlphaFoldDB" id="A0A3N2B9V7"/>
<feature type="transmembrane region" description="Helical" evidence="8">
    <location>
        <begin position="61"/>
        <end position="83"/>
    </location>
</feature>
<dbReference type="InterPro" id="IPR050144">
    <property type="entry name" value="AAE_transporter"/>
</dbReference>
<dbReference type="GO" id="GO:0006813">
    <property type="term" value="P:potassium ion transport"/>
    <property type="evidence" value="ECO:0007669"/>
    <property type="project" value="InterPro"/>
</dbReference>